<organism evidence="1 2">
    <name type="scientific">Candidatus Scatousia excrementigallinarum</name>
    <dbReference type="NCBI Taxonomy" id="2840935"/>
    <lineage>
        <taxon>Bacteria</taxon>
        <taxon>Candidatus Scatousia</taxon>
    </lineage>
</organism>
<name>A0A9D1JNA2_9BACT</name>
<accession>A0A9D1JNA2</accession>
<reference evidence="1" key="2">
    <citation type="journal article" date="2021" name="PeerJ">
        <title>Extensive microbial diversity within the chicken gut microbiome revealed by metagenomics and culture.</title>
        <authorList>
            <person name="Gilroy R."/>
            <person name="Ravi A."/>
            <person name="Getino M."/>
            <person name="Pursley I."/>
            <person name="Horton D.L."/>
            <person name="Alikhan N.F."/>
            <person name="Baker D."/>
            <person name="Gharbi K."/>
            <person name="Hall N."/>
            <person name="Watson M."/>
            <person name="Adriaenssens E.M."/>
            <person name="Foster-Nyarko E."/>
            <person name="Jarju S."/>
            <person name="Secka A."/>
            <person name="Antonio M."/>
            <person name="Oren A."/>
            <person name="Chaudhuri R.R."/>
            <person name="La Ragione R."/>
            <person name="Hildebrand F."/>
            <person name="Pallen M.J."/>
        </authorList>
    </citation>
    <scope>NUCLEOTIDE SEQUENCE</scope>
    <source>
        <strain evidence="1">6276</strain>
    </source>
</reference>
<evidence type="ECO:0000313" key="1">
    <source>
        <dbReference type="EMBL" id="HIS36816.1"/>
    </source>
</evidence>
<protein>
    <submittedName>
        <fullName evidence="1">Uncharacterized protein</fullName>
    </submittedName>
</protein>
<dbReference type="AlphaFoldDB" id="A0A9D1JNA2"/>
<reference evidence="1" key="1">
    <citation type="submission" date="2020-10" db="EMBL/GenBank/DDBJ databases">
        <authorList>
            <person name="Gilroy R."/>
        </authorList>
    </citation>
    <scope>NUCLEOTIDE SEQUENCE</scope>
    <source>
        <strain evidence="1">6276</strain>
    </source>
</reference>
<sequence>MNITSSITTNFKSIREMQAVLITNRDSVFMEQWWKKYMNDYLPYVIYARRDSKEGASVSGNGGYKVFFKDGSGVRIEAI</sequence>
<comment type="caution">
    <text evidence="1">The sequence shown here is derived from an EMBL/GenBank/DDBJ whole genome shotgun (WGS) entry which is preliminary data.</text>
</comment>
<proteinExistence type="predicted"/>
<dbReference type="EMBL" id="DVIU01000186">
    <property type="protein sequence ID" value="HIS36816.1"/>
    <property type="molecule type" value="Genomic_DNA"/>
</dbReference>
<evidence type="ECO:0000313" key="2">
    <source>
        <dbReference type="Proteomes" id="UP000823928"/>
    </source>
</evidence>
<dbReference type="Proteomes" id="UP000823928">
    <property type="component" value="Unassembled WGS sequence"/>
</dbReference>
<gene>
    <name evidence="1" type="ORF">IAC10_09345</name>
</gene>